<comment type="caution">
    <text evidence="16">The sequence shown here is derived from an EMBL/GenBank/DDBJ whole genome shotgun (WGS) entry which is preliminary data.</text>
</comment>
<sequence>MSITSLPEGRSSSTYAWSGWKKAYVALGANIGDKLATIERACDMLNAHEAIRLLQTSSLYPTKPMYVSDQDWFYNAACEIETSLSPMQLLDELQAIENTLGRVKTIDKGPRNIDLDILLYEGETVDNDRLIVPHKLMHEREFVLRPLADMIPNETIPTLDPSRTIRCYLAALPKSDPPMTPIVPFGPSQYLRPLDPHRSTKVMSILNVTPDSFSDGGTHFSSIPTSMSPVLSQLQSTLPCSPSQSLLTSLLSNPYLSHLHSTISSHLSLGATILDIGGQSSRPLAPSISADEEFSRIRPALLLAATFPSISISLDTYRASVFRRAAALVPHAQLILNDISGGLFEPEILAEAARVKASVVLMHTRGTPESMSRPPHTEYPTGLIEEIAAELKERVAAAQAAGIPRWRIVLDPGVGFAKVGGQNCTVLRELERLRGMEGLEGLPWLVGSSRKKFVGQLLGDNDARRAGGKEGRVRSAGERAWGTAATVVAAVQGGADVVRVHDVGEMRDVVAVADGIWRGGGEGE</sequence>
<dbReference type="PANTHER" id="PTHR20941:SF1">
    <property type="entry name" value="FOLIC ACID SYNTHESIS PROTEIN FOL1"/>
    <property type="match status" value="1"/>
</dbReference>
<dbReference type="GO" id="GO:0046656">
    <property type="term" value="P:folic acid biosynthetic process"/>
    <property type="evidence" value="ECO:0007669"/>
    <property type="project" value="UniProtKB-KW"/>
</dbReference>
<dbReference type="InterPro" id="IPR000489">
    <property type="entry name" value="Pterin-binding_dom"/>
</dbReference>
<evidence type="ECO:0000313" key="16">
    <source>
        <dbReference type="EMBL" id="KAF2152041.1"/>
    </source>
</evidence>
<feature type="domain" description="Pterin-binding" evidence="15">
    <location>
        <begin position="200"/>
        <end position="511"/>
    </location>
</feature>
<dbReference type="InterPro" id="IPR000550">
    <property type="entry name" value="Hppk"/>
</dbReference>
<keyword evidence="17" id="KW-1185">Reference proteome</keyword>
<dbReference type="Gene3D" id="3.30.70.560">
    <property type="entry name" value="7,8-Dihydro-6-hydroxymethylpterin-pyrophosphokinase HPPK"/>
    <property type="match status" value="1"/>
</dbReference>
<dbReference type="GO" id="GO:0005524">
    <property type="term" value="F:ATP binding"/>
    <property type="evidence" value="ECO:0007669"/>
    <property type="project" value="UniProtKB-KW"/>
</dbReference>
<keyword evidence="10" id="KW-0418">Kinase</keyword>
<dbReference type="NCBIfam" id="TIGR01498">
    <property type="entry name" value="folK"/>
    <property type="match status" value="1"/>
</dbReference>
<comment type="catalytic activity">
    <reaction evidence="2">
        <text>6-hydroxymethyl-7,8-dihydropterin + ATP = (7,8-dihydropterin-6-yl)methyl diphosphate + AMP + H(+)</text>
        <dbReference type="Rhea" id="RHEA:11412"/>
        <dbReference type="ChEBI" id="CHEBI:15378"/>
        <dbReference type="ChEBI" id="CHEBI:30616"/>
        <dbReference type="ChEBI" id="CHEBI:44841"/>
        <dbReference type="ChEBI" id="CHEBI:72950"/>
        <dbReference type="ChEBI" id="CHEBI:456215"/>
        <dbReference type="EC" id="2.7.6.3"/>
    </reaction>
</comment>
<evidence type="ECO:0000256" key="1">
    <source>
        <dbReference type="ARBA" id="ARBA00000012"/>
    </source>
</evidence>
<evidence type="ECO:0000256" key="13">
    <source>
        <dbReference type="ARBA" id="ARBA00022909"/>
    </source>
</evidence>
<evidence type="ECO:0000256" key="9">
    <source>
        <dbReference type="ARBA" id="ARBA00022741"/>
    </source>
</evidence>
<dbReference type="InterPro" id="IPR011005">
    <property type="entry name" value="Dihydropteroate_synth-like_sf"/>
</dbReference>
<dbReference type="InterPro" id="IPR006390">
    <property type="entry name" value="DHP_synth_dom"/>
</dbReference>
<dbReference type="Pfam" id="PF00809">
    <property type="entry name" value="Pterin_bind"/>
    <property type="match status" value="1"/>
</dbReference>
<dbReference type="GO" id="GO:0004156">
    <property type="term" value="F:dihydropteroate synthase activity"/>
    <property type="evidence" value="ECO:0007669"/>
    <property type="project" value="UniProtKB-EC"/>
</dbReference>
<dbReference type="SUPFAM" id="SSF51717">
    <property type="entry name" value="Dihydropteroate synthetase-like"/>
    <property type="match status" value="2"/>
</dbReference>
<dbReference type="Proteomes" id="UP000799439">
    <property type="component" value="Unassembled WGS sequence"/>
</dbReference>
<evidence type="ECO:0000256" key="10">
    <source>
        <dbReference type="ARBA" id="ARBA00022777"/>
    </source>
</evidence>
<keyword evidence="13" id="KW-0289">Folate biosynthesis</keyword>
<dbReference type="GO" id="GO:0003848">
    <property type="term" value="F:2-amino-4-hydroxy-6-hydroxymethyldihydropteridine diphosphokinase activity"/>
    <property type="evidence" value="ECO:0007669"/>
    <property type="project" value="UniProtKB-EC"/>
</dbReference>
<dbReference type="GO" id="GO:0016301">
    <property type="term" value="F:kinase activity"/>
    <property type="evidence" value="ECO:0007669"/>
    <property type="project" value="UniProtKB-KW"/>
</dbReference>
<keyword evidence="9" id="KW-0547">Nucleotide-binding</keyword>
<comment type="pathway">
    <text evidence="5">Cofactor biosynthesis; tetrahydrofolate biosynthesis; 2-amino-4-hydroxy-6-hydroxymethyl-7,8-dihydropteridine diphosphate from 7,8-dihydroneopterin triphosphate: step 4/4.</text>
</comment>
<comment type="cofactor">
    <cofactor evidence="3">
        <name>Mg(2+)</name>
        <dbReference type="ChEBI" id="CHEBI:18420"/>
    </cofactor>
</comment>
<keyword evidence="14" id="KW-0511">Multifunctional enzyme</keyword>
<dbReference type="EMBL" id="ML996087">
    <property type="protein sequence ID" value="KAF2152041.1"/>
    <property type="molecule type" value="Genomic_DNA"/>
</dbReference>
<dbReference type="PROSITE" id="PS50972">
    <property type="entry name" value="PTERIN_BINDING"/>
    <property type="match status" value="1"/>
</dbReference>
<dbReference type="CDD" id="cd00739">
    <property type="entry name" value="DHPS"/>
    <property type="match status" value="1"/>
</dbReference>
<evidence type="ECO:0000256" key="6">
    <source>
        <dbReference type="ARBA" id="ARBA00009951"/>
    </source>
</evidence>
<dbReference type="OrthoDB" id="615426at2759"/>
<dbReference type="Gene3D" id="3.20.20.20">
    <property type="entry name" value="Dihydropteroate synthase-like"/>
    <property type="match status" value="1"/>
</dbReference>
<evidence type="ECO:0000256" key="12">
    <source>
        <dbReference type="ARBA" id="ARBA00022842"/>
    </source>
</evidence>
<organism evidence="16 17">
    <name type="scientific">Myriangium duriaei CBS 260.36</name>
    <dbReference type="NCBI Taxonomy" id="1168546"/>
    <lineage>
        <taxon>Eukaryota</taxon>
        <taxon>Fungi</taxon>
        <taxon>Dikarya</taxon>
        <taxon>Ascomycota</taxon>
        <taxon>Pezizomycotina</taxon>
        <taxon>Dothideomycetes</taxon>
        <taxon>Dothideomycetidae</taxon>
        <taxon>Myriangiales</taxon>
        <taxon>Myriangiaceae</taxon>
        <taxon>Myriangium</taxon>
    </lineage>
</organism>
<keyword evidence="8" id="KW-0479">Metal-binding</keyword>
<dbReference type="SUPFAM" id="SSF55083">
    <property type="entry name" value="6-hydroxymethyl-7,8-dihydropterin pyrophosphokinase, HPPK"/>
    <property type="match status" value="1"/>
</dbReference>
<evidence type="ECO:0000256" key="3">
    <source>
        <dbReference type="ARBA" id="ARBA00001946"/>
    </source>
</evidence>
<comment type="similarity">
    <text evidence="6">In the C-terminal section; belongs to the DHPS family.</text>
</comment>
<keyword evidence="7" id="KW-0808">Transferase</keyword>
<dbReference type="GO" id="GO:0046872">
    <property type="term" value="F:metal ion binding"/>
    <property type="evidence" value="ECO:0007669"/>
    <property type="project" value="UniProtKB-KW"/>
</dbReference>
<dbReference type="PROSITE" id="PS00794">
    <property type="entry name" value="HPPK"/>
    <property type="match status" value="1"/>
</dbReference>
<dbReference type="NCBIfam" id="TIGR01496">
    <property type="entry name" value="DHPS"/>
    <property type="match status" value="1"/>
</dbReference>
<dbReference type="GO" id="GO:0046654">
    <property type="term" value="P:tetrahydrofolate biosynthetic process"/>
    <property type="evidence" value="ECO:0007669"/>
    <property type="project" value="TreeGrafter"/>
</dbReference>
<reference evidence="16" key="1">
    <citation type="journal article" date="2020" name="Stud. Mycol.">
        <title>101 Dothideomycetes genomes: a test case for predicting lifestyles and emergence of pathogens.</title>
        <authorList>
            <person name="Haridas S."/>
            <person name="Albert R."/>
            <person name="Binder M."/>
            <person name="Bloem J."/>
            <person name="Labutti K."/>
            <person name="Salamov A."/>
            <person name="Andreopoulos B."/>
            <person name="Baker S."/>
            <person name="Barry K."/>
            <person name="Bills G."/>
            <person name="Bluhm B."/>
            <person name="Cannon C."/>
            <person name="Castanera R."/>
            <person name="Culley D."/>
            <person name="Daum C."/>
            <person name="Ezra D."/>
            <person name="Gonzalez J."/>
            <person name="Henrissat B."/>
            <person name="Kuo A."/>
            <person name="Liang C."/>
            <person name="Lipzen A."/>
            <person name="Lutzoni F."/>
            <person name="Magnuson J."/>
            <person name="Mondo S."/>
            <person name="Nolan M."/>
            <person name="Ohm R."/>
            <person name="Pangilinan J."/>
            <person name="Park H.-J."/>
            <person name="Ramirez L."/>
            <person name="Alfaro M."/>
            <person name="Sun H."/>
            <person name="Tritt A."/>
            <person name="Yoshinaga Y."/>
            <person name="Zwiers L.-H."/>
            <person name="Turgeon B."/>
            <person name="Goodwin S."/>
            <person name="Spatafora J."/>
            <person name="Crous P."/>
            <person name="Grigoriev I."/>
        </authorList>
    </citation>
    <scope>NUCLEOTIDE SEQUENCE</scope>
    <source>
        <strain evidence="16">CBS 260.36</strain>
    </source>
</reference>
<dbReference type="AlphaFoldDB" id="A0A9P4IYR2"/>
<evidence type="ECO:0000256" key="11">
    <source>
        <dbReference type="ARBA" id="ARBA00022840"/>
    </source>
</evidence>
<dbReference type="CDD" id="cd00483">
    <property type="entry name" value="HPPK"/>
    <property type="match status" value="1"/>
</dbReference>
<dbReference type="InterPro" id="IPR045031">
    <property type="entry name" value="DHP_synth-like"/>
</dbReference>
<name>A0A9P4IYR2_9PEZI</name>
<dbReference type="Pfam" id="PF01288">
    <property type="entry name" value="HPPK"/>
    <property type="match status" value="1"/>
</dbReference>
<dbReference type="PANTHER" id="PTHR20941">
    <property type="entry name" value="FOLATE SYNTHESIS PROTEINS"/>
    <property type="match status" value="1"/>
</dbReference>
<evidence type="ECO:0000256" key="7">
    <source>
        <dbReference type="ARBA" id="ARBA00022679"/>
    </source>
</evidence>
<keyword evidence="12" id="KW-0460">Magnesium</keyword>
<evidence type="ECO:0000313" key="17">
    <source>
        <dbReference type="Proteomes" id="UP000799439"/>
    </source>
</evidence>
<evidence type="ECO:0000256" key="5">
    <source>
        <dbReference type="ARBA" id="ARBA00005051"/>
    </source>
</evidence>
<proteinExistence type="inferred from homology"/>
<evidence type="ECO:0000256" key="8">
    <source>
        <dbReference type="ARBA" id="ARBA00022723"/>
    </source>
</evidence>
<comment type="catalytic activity">
    <reaction evidence="1">
        <text>(7,8-dihydropterin-6-yl)methyl diphosphate + 4-aminobenzoate = 7,8-dihydropteroate + diphosphate</text>
        <dbReference type="Rhea" id="RHEA:19949"/>
        <dbReference type="ChEBI" id="CHEBI:17836"/>
        <dbReference type="ChEBI" id="CHEBI:17839"/>
        <dbReference type="ChEBI" id="CHEBI:33019"/>
        <dbReference type="ChEBI" id="CHEBI:72950"/>
        <dbReference type="EC" id="2.5.1.15"/>
    </reaction>
</comment>
<evidence type="ECO:0000256" key="2">
    <source>
        <dbReference type="ARBA" id="ARBA00000198"/>
    </source>
</evidence>
<dbReference type="InterPro" id="IPR035907">
    <property type="entry name" value="Hppk_sf"/>
</dbReference>
<protein>
    <submittedName>
        <fullName evidence="16">Dihydropteroate synthase</fullName>
    </submittedName>
</protein>
<evidence type="ECO:0000259" key="15">
    <source>
        <dbReference type="PROSITE" id="PS50972"/>
    </source>
</evidence>
<gene>
    <name evidence="16" type="ORF">K461DRAFT_227102</name>
</gene>
<dbReference type="GO" id="GO:0005740">
    <property type="term" value="C:mitochondrial envelope"/>
    <property type="evidence" value="ECO:0007669"/>
    <property type="project" value="TreeGrafter"/>
</dbReference>
<dbReference type="PROSITE" id="PS00793">
    <property type="entry name" value="DHPS_2"/>
    <property type="match status" value="1"/>
</dbReference>
<accession>A0A9P4IYR2</accession>
<keyword evidence="11" id="KW-0067">ATP-binding</keyword>
<comment type="pathway">
    <text evidence="4">Cofactor biosynthesis; tetrahydrofolate biosynthesis; 7,8-dihydrofolate from 2-amino-4-hydroxy-6-hydroxymethyl-7,8-dihydropteridine diphosphate and 4-aminobenzoate: step 1/2.</text>
</comment>
<evidence type="ECO:0000256" key="14">
    <source>
        <dbReference type="ARBA" id="ARBA00023268"/>
    </source>
</evidence>
<evidence type="ECO:0000256" key="4">
    <source>
        <dbReference type="ARBA" id="ARBA00004763"/>
    </source>
</evidence>